<sequence>MVVYDTIPDNELLTKLVAGEESAFAAVYLKFKSPVFSIVKKFVHAEELAEDLTQEVFIKLWESRNKLVDVQSLRAYIFTIAKNHTINNLKKTLQSDIAKTAIIAAFPPGRNITEEQLINKEYKAYLQQQLDTLPERTREVFRQCREHHRTYDEVAASIGISRNAVKKHMVNAVKHLSSAVQKDLGISLSVLLAIVFKIK</sequence>
<evidence type="ECO:0000313" key="2">
    <source>
        <dbReference type="Proteomes" id="UP001246858"/>
    </source>
</evidence>
<gene>
    <name evidence="1" type="ORF">J2X78_004106</name>
</gene>
<accession>A0ACC6L2G5</accession>
<keyword evidence="2" id="KW-1185">Reference proteome</keyword>
<comment type="caution">
    <text evidence="1">The sequence shown here is derived from an EMBL/GenBank/DDBJ whole genome shotgun (WGS) entry which is preliminary data.</text>
</comment>
<proteinExistence type="predicted"/>
<reference evidence="1" key="1">
    <citation type="submission" date="2023-07" db="EMBL/GenBank/DDBJ databases">
        <title>Sorghum-associated microbial communities from plants grown in Nebraska, USA.</title>
        <authorList>
            <person name="Schachtman D."/>
        </authorList>
    </citation>
    <scope>NUCLEOTIDE SEQUENCE</scope>
    <source>
        <strain evidence="1">2697</strain>
    </source>
</reference>
<evidence type="ECO:0000313" key="1">
    <source>
        <dbReference type="EMBL" id="MDR6785521.1"/>
    </source>
</evidence>
<dbReference type="EMBL" id="JAVDTF010000004">
    <property type="protein sequence ID" value="MDR6785521.1"/>
    <property type="molecule type" value="Genomic_DNA"/>
</dbReference>
<dbReference type="Proteomes" id="UP001246858">
    <property type="component" value="Unassembled WGS sequence"/>
</dbReference>
<organism evidence="1 2">
    <name type="scientific">Pedobacter africanus</name>
    <dbReference type="NCBI Taxonomy" id="151894"/>
    <lineage>
        <taxon>Bacteria</taxon>
        <taxon>Pseudomonadati</taxon>
        <taxon>Bacteroidota</taxon>
        <taxon>Sphingobacteriia</taxon>
        <taxon>Sphingobacteriales</taxon>
        <taxon>Sphingobacteriaceae</taxon>
        <taxon>Pedobacter</taxon>
    </lineage>
</organism>
<name>A0ACC6L2G5_9SPHI</name>
<protein>
    <submittedName>
        <fullName evidence="1">RNA polymerase sigma-70 factor (ECF subfamily)</fullName>
    </submittedName>
</protein>